<feature type="coiled-coil region" evidence="1">
    <location>
        <begin position="1039"/>
        <end position="1073"/>
    </location>
</feature>
<feature type="coiled-coil region" evidence="1">
    <location>
        <begin position="311"/>
        <end position="356"/>
    </location>
</feature>
<proteinExistence type="predicted"/>
<organism evidence="3 4">
    <name type="scientific">Thalassotalea euphylliae</name>
    <dbReference type="NCBI Taxonomy" id="1655234"/>
    <lineage>
        <taxon>Bacteria</taxon>
        <taxon>Pseudomonadati</taxon>
        <taxon>Pseudomonadota</taxon>
        <taxon>Gammaproteobacteria</taxon>
        <taxon>Alteromonadales</taxon>
        <taxon>Colwelliaceae</taxon>
        <taxon>Thalassotalea</taxon>
    </lineage>
</organism>
<feature type="coiled-coil region" evidence="1">
    <location>
        <begin position="216"/>
        <end position="273"/>
    </location>
</feature>
<dbReference type="InterPro" id="IPR027417">
    <property type="entry name" value="P-loop_NTPase"/>
</dbReference>
<dbReference type="InterPro" id="IPR038729">
    <property type="entry name" value="Rad50/SbcC_AAA"/>
</dbReference>
<evidence type="ECO:0000256" key="1">
    <source>
        <dbReference type="SAM" id="Coils"/>
    </source>
</evidence>
<evidence type="ECO:0000259" key="2">
    <source>
        <dbReference type="Pfam" id="PF13476"/>
    </source>
</evidence>
<dbReference type="RefSeq" id="WP_115999948.1">
    <property type="nucleotide sequence ID" value="NZ_QUOV01000001.1"/>
</dbReference>
<dbReference type="OrthoDB" id="9795626at2"/>
<sequence length="1265" mass="140544">MRILSLRFENLNSLKGHWFIDFSKEPFAGNGLFAITGPTGAGKTTILDAICLALYHQTPRLTISDKNNQLMTRHTASCLAEVEFEVKGQGYRAFWSQRRAKNAADGKLQPAKAELATLSGEILAEKLQAVRQKIAQLTGLDFGRFTKSMMLSQGQFAAFLNASANDRAELLEELTGTDIYGDISKTVFQEAKASEQALALLKAKLDGVELLSDEQAKSLQAELQSLNTVEKEQTKRVAKLQKDIQIRQQRTTLQDKQKQLDASQAELAAQKKQHADELTALAAAKPAIAIQDRYHTKQQLVEQSLHSQQQLTASESNLAQTEQQLAEQTALRASAQDKLTERQKKLKQRVARLNEQILPTLQNQQHMVEQQSDKQSAIKEKKSSLAKVEVLITDKKAEFDVLTAEHNNIQAYLTEHLYVKQLPSYLGRWQSDFNRLQTIEVEKQNTEQTIQELSAQQAEAEKADQQLSQTLENLAKEKAAFQVSLQALSQQRAETLAGISLPVLAEQPALPLTEASLQGFIQQLQQHQQGLNQLKLIAQQFANSNQSLHDKQQTNAELNQTISQQESSLTAKREEFKAAKHTLDLLEKVVAQQQTIKQLSDHRAELQPGQACPLCGATEHPAIAEYQALTSSAEEQQLSGQKNLVEQLKQQGIELKEQLHHQQRTLSQEQSQITALQQECHQLTEQWLHIVQQLDANIPSAVNQAHNAVNSSPNGSASNSVNESASVCSVAQIDGELESVQQQLSQTMNCQSALVSLTEQENNLQKQLVDIDQSIAQLNQSEAVNRQQASHRVAEQQKLSEQLSAVGAEAGQLWQGISEQVSQLELPMPRASEFSQWLLQLEQQIQDYQTQLTAAEQVQLSIQALEKSLIGYQQQQLAEQQQVTVLIEEGKGIDSQLQALAQQLQHLLGESTLEQEQQHIATEESAIADEQQQIEKAYNEAANAHQHAQGQHTSLAKQAQSLSEQVNLATAKWQEVLLASEFSDETAFINANMPAEEFTRLTALADELNVKEQQQSALAQEYQSQLASLPVEADSNISLSEMTEKLVKDETELKALQTKLAQLDFELQQDKKRRDEQQSLMADIAQQQIALNDISHLNGLIGSADGAKFRRFAQSLTLEYLVHLANKQLMRLHGRYQLTRQTNESLALEVVDTWQADLTRDTKTLSGGESFLVSLALALALSDLVSAKTQIDSLFLDEGFGTLDNDTLEVALDALDNLNAAGKMIGVISHIDTLKERIATQIKVEKISGLGVSKLASQFVYSPNQ</sequence>
<dbReference type="GO" id="GO:0016887">
    <property type="term" value="F:ATP hydrolysis activity"/>
    <property type="evidence" value="ECO:0007669"/>
    <property type="project" value="InterPro"/>
</dbReference>
<dbReference type="PANTHER" id="PTHR32114:SF2">
    <property type="entry name" value="ABC TRANSPORTER ABCH.3"/>
    <property type="match status" value="1"/>
</dbReference>
<feature type="coiled-coil region" evidence="1">
    <location>
        <begin position="631"/>
        <end position="686"/>
    </location>
</feature>
<dbReference type="EMBL" id="QUOV01000001">
    <property type="protein sequence ID" value="REL35274.1"/>
    <property type="molecule type" value="Genomic_DNA"/>
</dbReference>
<protein>
    <recommendedName>
        <fullName evidence="2">Rad50/SbcC-type AAA domain-containing protein</fullName>
    </recommendedName>
</protein>
<feature type="coiled-coil region" evidence="1">
    <location>
        <begin position="838"/>
        <end position="875"/>
    </location>
</feature>
<dbReference type="Pfam" id="PF13558">
    <property type="entry name" value="SbcC_Walker_B"/>
    <property type="match status" value="1"/>
</dbReference>
<comment type="caution">
    <text evidence="3">The sequence shown here is derived from an EMBL/GenBank/DDBJ whole genome shotgun (WGS) entry which is preliminary data.</text>
</comment>
<evidence type="ECO:0000313" key="3">
    <source>
        <dbReference type="EMBL" id="REL35274.1"/>
    </source>
</evidence>
<dbReference type="AlphaFoldDB" id="A0A3E0UF04"/>
<feature type="coiled-coil region" evidence="1">
    <location>
        <begin position="913"/>
        <end position="947"/>
    </location>
</feature>
<dbReference type="Pfam" id="PF13476">
    <property type="entry name" value="AAA_23"/>
    <property type="match status" value="1"/>
</dbReference>
<feature type="domain" description="Rad50/SbcC-type AAA" evidence="2">
    <location>
        <begin position="5"/>
        <end position="245"/>
    </location>
</feature>
<dbReference type="Proteomes" id="UP000256999">
    <property type="component" value="Unassembled WGS sequence"/>
</dbReference>
<accession>A0A3E0UF04</accession>
<reference evidence="3 4" key="1">
    <citation type="submission" date="2018-08" db="EMBL/GenBank/DDBJ databases">
        <title>Thalassotalea euphylliae genome.</title>
        <authorList>
            <person name="Summers S."/>
            <person name="Rice S.A."/>
            <person name="Freckelton M.L."/>
            <person name="Nedved B.T."/>
            <person name="Hadfield M.G."/>
        </authorList>
    </citation>
    <scope>NUCLEOTIDE SEQUENCE [LARGE SCALE GENOMIC DNA]</scope>
    <source>
        <strain evidence="3 4">H2</strain>
    </source>
</reference>
<dbReference type="Gene3D" id="3.40.50.300">
    <property type="entry name" value="P-loop containing nucleotide triphosphate hydrolases"/>
    <property type="match status" value="2"/>
</dbReference>
<evidence type="ECO:0000313" key="4">
    <source>
        <dbReference type="Proteomes" id="UP000256999"/>
    </source>
</evidence>
<feature type="coiled-coil region" evidence="1">
    <location>
        <begin position="436"/>
        <end position="491"/>
    </location>
</feature>
<feature type="coiled-coil region" evidence="1">
    <location>
        <begin position="548"/>
        <end position="575"/>
    </location>
</feature>
<dbReference type="PANTHER" id="PTHR32114">
    <property type="entry name" value="ABC TRANSPORTER ABCH.3"/>
    <property type="match status" value="1"/>
</dbReference>
<name>A0A3E0UF04_9GAMM</name>
<dbReference type="SUPFAM" id="SSF52540">
    <property type="entry name" value="P-loop containing nucleoside triphosphate hydrolases"/>
    <property type="match status" value="1"/>
</dbReference>
<gene>
    <name evidence="3" type="ORF">DXX92_07855</name>
</gene>
<dbReference type="GO" id="GO:0006302">
    <property type="term" value="P:double-strand break repair"/>
    <property type="evidence" value="ECO:0007669"/>
    <property type="project" value="InterPro"/>
</dbReference>
<keyword evidence="1" id="KW-0175">Coiled coil</keyword>